<keyword evidence="1" id="KW-0472">Membrane</keyword>
<proteinExistence type="predicted"/>
<evidence type="ECO:0000256" key="1">
    <source>
        <dbReference type="SAM" id="Phobius"/>
    </source>
</evidence>
<reference evidence="3" key="1">
    <citation type="submission" date="2016-06" db="EMBL/GenBank/DDBJ databases">
        <authorList>
            <person name="Varghese N."/>
            <person name="Submissions Spin"/>
        </authorList>
    </citation>
    <scope>NUCLEOTIDE SEQUENCE [LARGE SCALE GENOMIC DNA]</scope>
    <source>
        <strain evidence="3">DSM 43909</strain>
    </source>
</reference>
<feature type="transmembrane region" description="Helical" evidence="1">
    <location>
        <begin position="249"/>
        <end position="268"/>
    </location>
</feature>
<feature type="transmembrane region" description="Helical" evidence="1">
    <location>
        <begin position="67"/>
        <end position="89"/>
    </location>
</feature>
<gene>
    <name evidence="2" type="ORF">GA0074695_2402</name>
</gene>
<keyword evidence="1" id="KW-1133">Transmembrane helix</keyword>
<evidence type="ECO:0000313" key="3">
    <source>
        <dbReference type="Proteomes" id="UP000198242"/>
    </source>
</evidence>
<protein>
    <submittedName>
        <fullName evidence="2">Uncharacterized protein</fullName>
    </submittedName>
</protein>
<dbReference type="RefSeq" id="WP_089006317.1">
    <property type="nucleotide sequence ID" value="NZ_LT607411.1"/>
</dbReference>
<feature type="transmembrane region" description="Helical" evidence="1">
    <location>
        <begin position="219"/>
        <end position="242"/>
    </location>
</feature>
<dbReference type="AlphaFoldDB" id="A0A1C4WG04"/>
<keyword evidence="1" id="KW-0812">Transmembrane</keyword>
<feature type="transmembrane region" description="Helical" evidence="1">
    <location>
        <begin position="101"/>
        <end position="122"/>
    </location>
</feature>
<feature type="transmembrane region" description="Helical" evidence="1">
    <location>
        <begin position="134"/>
        <end position="153"/>
    </location>
</feature>
<evidence type="ECO:0000313" key="2">
    <source>
        <dbReference type="EMBL" id="SCE95128.1"/>
    </source>
</evidence>
<dbReference type="OrthoDB" id="3406023at2"/>
<accession>A0A1C4WG04</accession>
<keyword evidence="3" id="KW-1185">Reference proteome</keyword>
<sequence>MSDLERRYRWLLHAYPAAYRRTRGAEIVGTYLDLAEPDRRWPSPADVADMLAGGIRERLRAAGAADLIPGVRLAAFLAFTTAAALAGIWTIAEQVTEQSRWGVATFGPFATTGIIIWTAWLLTAVIHAIAPARWTAAAIGVALLLTIAVVPVADLARLPRPPLFVLQPQATLGLLALAIPTSSARWQRLAPLAVALAAGLTTAQLVAQREQPYRWGNWGIFLPYAGLALLLTAMVTAAALALHRDTRGLWALLVLLAPIGLLGLYPLTEITTELINADYANFRVIAGTAATIVALTGATLVTAVATRRRPHPNAPATGVMPVHGTCPTCGRGQ</sequence>
<dbReference type="EMBL" id="LT607411">
    <property type="protein sequence ID" value="SCE95128.1"/>
    <property type="molecule type" value="Genomic_DNA"/>
</dbReference>
<dbReference type="Proteomes" id="UP000198242">
    <property type="component" value="Chromosome I"/>
</dbReference>
<name>A0A1C4WG04_MICVI</name>
<organism evidence="2 3">
    <name type="scientific">Micromonospora viridifaciens</name>
    <dbReference type="NCBI Taxonomy" id="1881"/>
    <lineage>
        <taxon>Bacteria</taxon>
        <taxon>Bacillati</taxon>
        <taxon>Actinomycetota</taxon>
        <taxon>Actinomycetes</taxon>
        <taxon>Micromonosporales</taxon>
        <taxon>Micromonosporaceae</taxon>
        <taxon>Micromonospora</taxon>
    </lineage>
</organism>
<feature type="transmembrane region" description="Helical" evidence="1">
    <location>
        <begin position="280"/>
        <end position="305"/>
    </location>
</feature>